<name>A0AA95BPL2_9MICC</name>
<dbReference type="AlphaFoldDB" id="A0AA95BPL2"/>
<sequence>MKLLVGYTADDRGAEAIELASALVSGTPGAALQIAIVLPAAAPFNAVYPGGDHGYSSILSAQVDQWAEQALALVPAGIHATVAARSVPSVAEGLIGLAQQYEADGIVLGGRKRHRAGFFLPGAIANALLHSSPVSVFMSSPAALETLRSANGKLTRLTAFVGDRPGAKDVIEHSASLAAACSLPLRVVTLVLPFDVQDPERDLEGHVENTRSYLAELTRSMDLEASIEVVVGRNLDEATGQLSWQGGDLALLGSARLAAARRLFIGPKAQRILGKLFVPMGVVPNPGSSS</sequence>
<proteinExistence type="predicted"/>
<evidence type="ECO:0000313" key="2">
    <source>
        <dbReference type="EMBL" id="UUX58391.1"/>
    </source>
</evidence>
<gene>
    <name evidence="2" type="ORF">NUH22_13985</name>
</gene>
<dbReference type="RefSeq" id="WP_257745464.1">
    <property type="nucleotide sequence ID" value="NZ_CP102487.1"/>
</dbReference>
<dbReference type="Proteomes" id="UP001060018">
    <property type="component" value="Chromosome"/>
</dbReference>
<accession>A0AA95BPL2</accession>
<evidence type="ECO:0000313" key="3">
    <source>
        <dbReference type="Proteomes" id="UP001060018"/>
    </source>
</evidence>
<protein>
    <submittedName>
        <fullName evidence="2">Universal stress protein</fullName>
    </submittedName>
</protein>
<dbReference type="EMBL" id="CP102487">
    <property type="protein sequence ID" value="UUX58391.1"/>
    <property type="molecule type" value="Genomic_DNA"/>
</dbReference>
<dbReference type="Pfam" id="PF00582">
    <property type="entry name" value="Usp"/>
    <property type="match status" value="1"/>
</dbReference>
<dbReference type="SUPFAM" id="SSF52402">
    <property type="entry name" value="Adenine nucleotide alpha hydrolases-like"/>
    <property type="match status" value="2"/>
</dbReference>
<dbReference type="Gene3D" id="3.40.50.12370">
    <property type="match status" value="1"/>
</dbReference>
<evidence type="ECO:0000259" key="1">
    <source>
        <dbReference type="Pfam" id="PF00582"/>
    </source>
</evidence>
<feature type="domain" description="UspA" evidence="1">
    <location>
        <begin position="2"/>
        <end position="138"/>
    </location>
</feature>
<organism evidence="2 3">
    <name type="scientific">Glutamicibacter halophytocola</name>
    <dbReference type="NCBI Taxonomy" id="1933880"/>
    <lineage>
        <taxon>Bacteria</taxon>
        <taxon>Bacillati</taxon>
        <taxon>Actinomycetota</taxon>
        <taxon>Actinomycetes</taxon>
        <taxon>Micrococcales</taxon>
        <taxon>Micrococcaceae</taxon>
        <taxon>Glutamicibacter</taxon>
    </lineage>
</organism>
<reference evidence="2" key="1">
    <citation type="journal article" date="2022" name="Pest Manag. Sci.">
        <title>Glutamicibacter halophytocola-mediated host fitness of potato tuber moth on Solanaceae crops.</title>
        <authorList>
            <person name="Wang W."/>
            <person name="Xiao G."/>
            <person name="Du G."/>
            <person name="Chang L."/>
            <person name="Yang Y."/>
            <person name="Ye J."/>
            <person name="Chen B."/>
        </authorList>
    </citation>
    <scope>NUCLEOTIDE SEQUENCE</scope>
    <source>
        <strain evidence="2">S2</strain>
    </source>
</reference>
<dbReference type="InterPro" id="IPR006016">
    <property type="entry name" value="UspA"/>
</dbReference>